<gene>
    <name evidence="2" type="ORF">B1806_03945</name>
</gene>
<name>A0A4S3KQK8_9GAMM</name>
<comment type="caution">
    <text evidence="2">The sequence shown here is derived from an EMBL/GenBank/DDBJ whole genome shotgun (WGS) entry which is preliminary data.</text>
</comment>
<dbReference type="Proteomes" id="UP000307749">
    <property type="component" value="Unassembled WGS sequence"/>
</dbReference>
<evidence type="ECO:0000313" key="2">
    <source>
        <dbReference type="EMBL" id="THD11279.1"/>
    </source>
</evidence>
<accession>A0A4S3KQK8</accession>
<proteinExistence type="predicted"/>
<feature type="region of interest" description="Disordered" evidence="1">
    <location>
        <begin position="233"/>
        <end position="269"/>
    </location>
</feature>
<reference evidence="2 3" key="1">
    <citation type="submission" date="2017-02" db="EMBL/GenBank/DDBJ databases">
        <title>Whole genome sequencing of Metallibacterium scheffleri DSM 24874 (T).</title>
        <authorList>
            <person name="Kumar S."/>
            <person name="Patil P."/>
            <person name="Patil P.B."/>
        </authorList>
    </citation>
    <scope>NUCLEOTIDE SEQUENCE [LARGE SCALE GENOMIC DNA]</scope>
    <source>
        <strain evidence="2 3">DSM 24874</strain>
    </source>
</reference>
<dbReference type="AlphaFoldDB" id="A0A4S3KQK8"/>
<organism evidence="2 3">
    <name type="scientific">Metallibacterium scheffleri</name>
    <dbReference type="NCBI Taxonomy" id="993689"/>
    <lineage>
        <taxon>Bacteria</taxon>
        <taxon>Pseudomonadati</taxon>
        <taxon>Pseudomonadota</taxon>
        <taxon>Gammaproteobacteria</taxon>
        <taxon>Lysobacterales</taxon>
        <taxon>Rhodanobacteraceae</taxon>
        <taxon>Metallibacterium</taxon>
    </lineage>
</organism>
<evidence type="ECO:0000256" key="1">
    <source>
        <dbReference type="SAM" id="MobiDB-lite"/>
    </source>
</evidence>
<protein>
    <submittedName>
        <fullName evidence="2">Uncharacterized protein</fullName>
    </submittedName>
</protein>
<sequence>MLHLNTILKDGIALPHDHNPWVHSKSLSLDLSRDNLHVFKRFDRDDRGDLIVPVVTDYLEDDPDANALFVGIGHIGDHYAYLIPCIEIFRFFYALSSPLTKSVLTGDFLDPDRHLWDVSKSRASLTERLAFLQLRKRMLDADVRHLAIFAFVDGALKRAQEVFLFAAGHTSTGESRLVRALPPFDGKMTFKAEVVNLNQAGRVRTLITQLISCDWCLPYARIDYLRDNDGRVSSYPDENRPISGWSRPQGPKPDPVTLVEGPGNRGESPWEIEVEDISARFPRQSKIATVKLTTENSETRSGRSQPLPPRPSSDKVTTGDLISSKDMIREALLSGRRHLVLPEEEIAADADPTAADQAFLQTAELLLQMQRRGLADVQIIRVTPKIAYWRQVLLNVCKVDPDDEPPAWLFIDLERKKPRLALIASMRPEGRMRYLIDFQRKRPRECSILVLWSSDETELPLGYLAQALHACQMAKQVSLAAISDLPISWGRLKHTQPFKGIDGPERLLRRVLETPAMVA</sequence>
<dbReference type="EMBL" id="MWQO01000014">
    <property type="protein sequence ID" value="THD11279.1"/>
    <property type="molecule type" value="Genomic_DNA"/>
</dbReference>
<evidence type="ECO:0000313" key="3">
    <source>
        <dbReference type="Proteomes" id="UP000307749"/>
    </source>
</evidence>
<feature type="region of interest" description="Disordered" evidence="1">
    <location>
        <begin position="288"/>
        <end position="318"/>
    </location>
</feature>
<keyword evidence="3" id="KW-1185">Reference proteome</keyword>